<dbReference type="EMBL" id="BAABFT010000017">
    <property type="protein sequence ID" value="GAA4336766.1"/>
    <property type="molecule type" value="Genomic_DNA"/>
</dbReference>
<name>A0ABP8HAS5_9SPHI</name>
<proteinExistence type="predicted"/>
<dbReference type="Proteomes" id="UP001500582">
    <property type="component" value="Unassembled WGS sequence"/>
</dbReference>
<keyword evidence="2" id="KW-1185">Reference proteome</keyword>
<evidence type="ECO:0000313" key="1">
    <source>
        <dbReference type="EMBL" id="GAA4336766.1"/>
    </source>
</evidence>
<evidence type="ECO:0008006" key="3">
    <source>
        <dbReference type="Google" id="ProtNLM"/>
    </source>
</evidence>
<organism evidence="1 2">
    <name type="scientific">Mucilaginibacter gynuensis</name>
    <dbReference type="NCBI Taxonomy" id="1302236"/>
    <lineage>
        <taxon>Bacteria</taxon>
        <taxon>Pseudomonadati</taxon>
        <taxon>Bacteroidota</taxon>
        <taxon>Sphingobacteriia</taxon>
        <taxon>Sphingobacteriales</taxon>
        <taxon>Sphingobacteriaceae</taxon>
        <taxon>Mucilaginibacter</taxon>
    </lineage>
</organism>
<reference evidence="2" key="1">
    <citation type="journal article" date="2019" name="Int. J. Syst. Evol. Microbiol.">
        <title>The Global Catalogue of Microorganisms (GCM) 10K type strain sequencing project: providing services to taxonomists for standard genome sequencing and annotation.</title>
        <authorList>
            <consortium name="The Broad Institute Genomics Platform"/>
            <consortium name="The Broad Institute Genome Sequencing Center for Infectious Disease"/>
            <person name="Wu L."/>
            <person name="Ma J."/>
        </authorList>
    </citation>
    <scope>NUCLEOTIDE SEQUENCE [LARGE SCALE GENOMIC DNA]</scope>
    <source>
        <strain evidence="2">JCM 17705</strain>
    </source>
</reference>
<comment type="caution">
    <text evidence="1">The sequence shown here is derived from an EMBL/GenBank/DDBJ whole genome shotgun (WGS) entry which is preliminary data.</text>
</comment>
<evidence type="ECO:0000313" key="2">
    <source>
        <dbReference type="Proteomes" id="UP001500582"/>
    </source>
</evidence>
<gene>
    <name evidence="1" type="ORF">GCM10023149_45870</name>
</gene>
<protein>
    <recommendedName>
        <fullName evidence="3">Lipoprotein</fullName>
    </recommendedName>
</protein>
<dbReference type="RefSeq" id="WP_345213532.1">
    <property type="nucleotide sequence ID" value="NZ_BAABFT010000017.1"/>
</dbReference>
<accession>A0ABP8HAS5</accession>
<sequence>MIHLKKHSLNLILFLIPCVLYSGCALFTESKEKLAKYCPGLKVDLNNVNIKSNANNNESRVSYILGYNADNEQEVEDYFMNGNHGYTTLRDNAFFIREDKEKEALSDVDIAVGKTIDHHKTHTIVVFNKSKSRIIIIETTKG</sequence>